<reference evidence="1 2" key="1">
    <citation type="journal article" date="2013" name="Front. Microbiol.">
        <title>Comparative genomic analyses of the cyanobacterium, Lyngbya aestuarii BL J, a powerful hydrogen producer.</title>
        <authorList>
            <person name="Kothari A."/>
            <person name="Vaughn M."/>
            <person name="Garcia-Pichel F."/>
        </authorList>
    </citation>
    <scope>NUCLEOTIDE SEQUENCE [LARGE SCALE GENOMIC DNA]</scope>
    <source>
        <strain evidence="1 2">BL J</strain>
    </source>
</reference>
<protein>
    <submittedName>
        <fullName evidence="1">Uncharacterized protein</fullName>
    </submittedName>
</protein>
<proteinExistence type="predicted"/>
<sequence>MEELKILGIVKVYSLNCNSAYNHIKISVNSHSHEKSRSGLNFVWFI</sequence>
<dbReference type="Proteomes" id="UP000017127">
    <property type="component" value="Unassembled WGS sequence"/>
</dbReference>
<gene>
    <name evidence="1" type="ORF">M595_4927</name>
</gene>
<name>U7QF98_9CYAN</name>
<accession>U7QF98</accession>
<comment type="caution">
    <text evidence="1">The sequence shown here is derived from an EMBL/GenBank/DDBJ whole genome shotgun (WGS) entry which is preliminary data.</text>
</comment>
<evidence type="ECO:0000313" key="1">
    <source>
        <dbReference type="EMBL" id="ERT05121.1"/>
    </source>
</evidence>
<dbReference type="AlphaFoldDB" id="U7QF98"/>
<organism evidence="1 2">
    <name type="scientific">Lyngbya aestuarii BL J</name>
    <dbReference type="NCBI Taxonomy" id="1348334"/>
    <lineage>
        <taxon>Bacteria</taxon>
        <taxon>Bacillati</taxon>
        <taxon>Cyanobacteriota</taxon>
        <taxon>Cyanophyceae</taxon>
        <taxon>Oscillatoriophycideae</taxon>
        <taxon>Oscillatoriales</taxon>
        <taxon>Microcoleaceae</taxon>
        <taxon>Lyngbya</taxon>
    </lineage>
</organism>
<keyword evidence="2" id="KW-1185">Reference proteome</keyword>
<evidence type="ECO:0000313" key="2">
    <source>
        <dbReference type="Proteomes" id="UP000017127"/>
    </source>
</evidence>
<dbReference type="EMBL" id="AUZM01000067">
    <property type="protein sequence ID" value="ERT05121.1"/>
    <property type="molecule type" value="Genomic_DNA"/>
</dbReference>